<gene>
    <name evidence="2" type="ORF">VitviT2T_006195</name>
</gene>
<reference evidence="2 3" key="1">
    <citation type="journal article" date="2023" name="Hortic Res">
        <title>The complete reference genome for grapevine (Vitis vinifera L.) genetics and breeding.</title>
        <authorList>
            <person name="Shi X."/>
            <person name="Cao S."/>
            <person name="Wang X."/>
            <person name="Huang S."/>
            <person name="Wang Y."/>
            <person name="Liu Z."/>
            <person name="Liu W."/>
            <person name="Leng X."/>
            <person name="Peng Y."/>
            <person name="Wang N."/>
            <person name="Wang Y."/>
            <person name="Ma Z."/>
            <person name="Xu X."/>
            <person name="Zhang F."/>
            <person name="Xue H."/>
            <person name="Zhong H."/>
            <person name="Wang Y."/>
            <person name="Zhang K."/>
            <person name="Velt A."/>
            <person name="Avia K."/>
            <person name="Holtgrawe D."/>
            <person name="Grimplet J."/>
            <person name="Matus J.T."/>
            <person name="Ware D."/>
            <person name="Wu X."/>
            <person name="Wang H."/>
            <person name="Liu C."/>
            <person name="Fang Y."/>
            <person name="Rustenholz C."/>
            <person name="Cheng Z."/>
            <person name="Xiao H."/>
            <person name="Zhou Y."/>
        </authorList>
    </citation>
    <scope>NUCLEOTIDE SEQUENCE [LARGE SCALE GENOMIC DNA]</scope>
    <source>
        <strain evidence="3">cv. Pinot noir / PN40024</strain>
        <tissue evidence="2">Leaf</tissue>
    </source>
</reference>
<evidence type="ECO:0000313" key="3">
    <source>
        <dbReference type="Proteomes" id="UP001227230"/>
    </source>
</evidence>
<feature type="region of interest" description="Disordered" evidence="1">
    <location>
        <begin position="183"/>
        <end position="212"/>
    </location>
</feature>
<accession>A0ABY9BWB0</accession>
<dbReference type="EMBL" id="CP126652">
    <property type="protein sequence ID" value="WJZ86769.1"/>
    <property type="molecule type" value="Genomic_DNA"/>
</dbReference>
<feature type="compositionally biased region" description="Basic and acidic residues" evidence="1">
    <location>
        <begin position="202"/>
        <end position="212"/>
    </location>
</feature>
<sequence>MSSYIANIDFTYLALEESLIPLEKRDLQIAKSLMLEIVQVLWKRRISYQWRLSKKLQLFQTQRHNLKKVVDAVWEQMNKGVSVKVLKSFTNKPSSTVNRTSTVYDIYMGLGPKKRVYLQQDVQQKGSSVTENSTNDEVKSLAAAALSAVRMLQQLLQAEEKLKLQRYGTLRVEIELKKLVDAAPEEASERAKGPAGTASAVDHARQDKKGRG</sequence>
<protein>
    <submittedName>
        <fullName evidence="2">Uncharacterized protein</fullName>
    </submittedName>
</protein>
<organism evidence="2 3">
    <name type="scientific">Vitis vinifera</name>
    <name type="common">Grape</name>
    <dbReference type="NCBI Taxonomy" id="29760"/>
    <lineage>
        <taxon>Eukaryota</taxon>
        <taxon>Viridiplantae</taxon>
        <taxon>Streptophyta</taxon>
        <taxon>Embryophyta</taxon>
        <taxon>Tracheophyta</taxon>
        <taxon>Spermatophyta</taxon>
        <taxon>Magnoliopsida</taxon>
        <taxon>eudicotyledons</taxon>
        <taxon>Gunneridae</taxon>
        <taxon>Pentapetalae</taxon>
        <taxon>rosids</taxon>
        <taxon>Vitales</taxon>
        <taxon>Vitaceae</taxon>
        <taxon>Viteae</taxon>
        <taxon>Vitis</taxon>
    </lineage>
</organism>
<evidence type="ECO:0000256" key="1">
    <source>
        <dbReference type="SAM" id="MobiDB-lite"/>
    </source>
</evidence>
<name>A0ABY9BWB0_VITVI</name>
<evidence type="ECO:0000313" key="2">
    <source>
        <dbReference type="EMBL" id="WJZ86769.1"/>
    </source>
</evidence>
<proteinExistence type="predicted"/>
<keyword evidence="3" id="KW-1185">Reference proteome</keyword>
<dbReference type="Proteomes" id="UP001227230">
    <property type="component" value="Chromosome 5"/>
</dbReference>